<dbReference type="InterPro" id="IPR006037">
    <property type="entry name" value="RCK_C"/>
</dbReference>
<dbReference type="Gene3D" id="3.30.70.1450">
    <property type="entry name" value="Regulator of K+ conductance, C-terminal domain"/>
    <property type="match status" value="1"/>
</dbReference>
<accession>A0A0U2U7N0</accession>
<dbReference type="PANTHER" id="PTHR30445:SF8">
    <property type="entry name" value="K(+)_H(+) ANTIPORTER SUBUNIT KHTT"/>
    <property type="match status" value="1"/>
</dbReference>
<dbReference type="GeneID" id="30679516"/>
<keyword evidence="3" id="KW-1185">Reference proteome</keyword>
<dbReference type="Gene3D" id="1.20.58.220">
    <property type="entry name" value="Phosphate transport system protein phou homolog 2, domain 2"/>
    <property type="match status" value="2"/>
</dbReference>
<dbReference type="RefSeq" id="WP_075049177.1">
    <property type="nucleotide sequence ID" value="NZ_CP006867.1"/>
</dbReference>
<dbReference type="SUPFAM" id="SSF109755">
    <property type="entry name" value="PhoU-like"/>
    <property type="match status" value="2"/>
</dbReference>
<dbReference type="OrthoDB" id="85913at2157"/>
<feature type="domain" description="RCK C-terminal" evidence="1">
    <location>
        <begin position="110"/>
        <end position="193"/>
    </location>
</feature>
<dbReference type="GO" id="GO:0006813">
    <property type="term" value="P:potassium ion transport"/>
    <property type="evidence" value="ECO:0007669"/>
    <property type="project" value="InterPro"/>
</dbReference>
<dbReference type="PANTHER" id="PTHR30445">
    <property type="entry name" value="K(+)_H(+) ANTIPORTER SUBUNIT KHTT"/>
    <property type="match status" value="1"/>
</dbReference>
<dbReference type="KEGG" id="iis:EYM_00480"/>
<dbReference type="Pfam" id="PF01895">
    <property type="entry name" value="PhoU"/>
    <property type="match status" value="1"/>
</dbReference>
<evidence type="ECO:0000313" key="3">
    <source>
        <dbReference type="Proteomes" id="UP000060778"/>
    </source>
</evidence>
<dbReference type="Pfam" id="PF02080">
    <property type="entry name" value="TrkA_C"/>
    <property type="match status" value="1"/>
</dbReference>
<gene>
    <name evidence="2" type="ORF">EYM_00480</name>
</gene>
<dbReference type="InterPro" id="IPR038078">
    <property type="entry name" value="PhoU-like_sf"/>
</dbReference>
<dbReference type="AlphaFoldDB" id="A0A0U2U7N0"/>
<dbReference type="InterPro" id="IPR050144">
    <property type="entry name" value="AAE_transporter"/>
</dbReference>
<dbReference type="PROSITE" id="PS51202">
    <property type="entry name" value="RCK_C"/>
    <property type="match status" value="1"/>
</dbReference>
<dbReference type="InterPro" id="IPR036721">
    <property type="entry name" value="RCK_C_sf"/>
</dbReference>
<dbReference type="Proteomes" id="UP000060778">
    <property type="component" value="Chromosome"/>
</dbReference>
<sequence>MLDKPFEVKYRPISIKDILKNMHSEASLSMDMAFYSIIYGDKDVAQEIEKIDENVDEEFNLLSIQLMMAARDLEDAKKLLPALRLGVAIDTVVEAASDIASTVLRGYTSGDVIKAALEITEEIYLKVSIDSKHSDMTIEEFVEKYGAVDVIALRSSGVLIINPSPEIRLKVGDTLILRGDRDDILKVAKDFNVKIEIPQADFDEKARELAQRIALLKNLAELSFDLAVYSILYQDKIAAEEVLEIESFIDEESTKIEMEVMNHIKCSEEMYVSTVLIRSLEKVSDAATRVAQLTLSNNGVHPVLKRIKEEGEEKILVVLVKEDCDMTLAELEDLLEGNVLAIYVPNSWIPIPNLNTKLEKGMKVLMKIYDSSEDFWERLEQIRCPIEIR</sequence>
<evidence type="ECO:0000313" key="2">
    <source>
        <dbReference type="EMBL" id="ALU12116.1"/>
    </source>
</evidence>
<dbReference type="GO" id="GO:0008324">
    <property type="term" value="F:monoatomic cation transmembrane transporter activity"/>
    <property type="evidence" value="ECO:0007669"/>
    <property type="project" value="InterPro"/>
</dbReference>
<protein>
    <recommendedName>
        <fullName evidence="1">RCK C-terminal domain-containing protein</fullName>
    </recommendedName>
</protein>
<dbReference type="InterPro" id="IPR026022">
    <property type="entry name" value="PhoU_dom"/>
</dbReference>
<dbReference type="SUPFAM" id="SSF116726">
    <property type="entry name" value="TrkA C-terminal domain-like"/>
    <property type="match status" value="1"/>
</dbReference>
<dbReference type="EMBL" id="CP006867">
    <property type="protein sequence ID" value="ALU12116.1"/>
    <property type="molecule type" value="Genomic_DNA"/>
</dbReference>
<proteinExistence type="predicted"/>
<reference evidence="2 3" key="1">
    <citation type="submission" date="2013-11" db="EMBL/GenBank/DDBJ databases">
        <title>Comparative genomics of Ignicoccus.</title>
        <authorList>
            <person name="Podar M."/>
        </authorList>
    </citation>
    <scope>NUCLEOTIDE SEQUENCE [LARGE SCALE GENOMIC DNA]</scope>
    <source>
        <strain evidence="2 3">DSM 13165</strain>
    </source>
</reference>
<evidence type="ECO:0000259" key="1">
    <source>
        <dbReference type="PROSITE" id="PS51202"/>
    </source>
</evidence>
<name>A0A0U2U7N0_9CREN</name>
<dbReference type="STRING" id="940295.EYM_00480"/>
<organism evidence="2 3">
    <name type="scientific">Ignicoccus islandicus DSM 13165</name>
    <dbReference type="NCBI Taxonomy" id="940295"/>
    <lineage>
        <taxon>Archaea</taxon>
        <taxon>Thermoproteota</taxon>
        <taxon>Thermoprotei</taxon>
        <taxon>Desulfurococcales</taxon>
        <taxon>Desulfurococcaceae</taxon>
        <taxon>Ignicoccus</taxon>
    </lineage>
</organism>